<sequence>MTSVARGSSPKGRIRRPRGHLWRIQSHHPFGLNRPKDSTGSPSFGIGVDRLIGSGQLSRVAMSFNDSIGRSSGNSSPQARLACHIPLIRAPGTWLPKPVVLPSDLHPIPDDITAYFVYPYSLEASSLSYLQGLSAHKLNMEAALQSTQTFLDERQRRKEAARLQMEQEREERKKESLRLVAPGWSGEMDSILTAPSPPTASSSQIKSGSSHPEASAG</sequence>
<accession>A0A9Q3DCV5</accession>
<comment type="caution">
    <text evidence="2">The sequence shown here is derived from an EMBL/GenBank/DDBJ whole genome shotgun (WGS) entry which is preliminary data.</text>
</comment>
<evidence type="ECO:0000256" key="1">
    <source>
        <dbReference type="SAM" id="MobiDB-lite"/>
    </source>
</evidence>
<name>A0A9Q3DCV5_9BASI</name>
<keyword evidence="3" id="KW-1185">Reference proteome</keyword>
<reference evidence="2" key="1">
    <citation type="submission" date="2021-03" db="EMBL/GenBank/DDBJ databases">
        <title>Draft genome sequence of rust myrtle Austropuccinia psidii MF-1, a brazilian biotype.</title>
        <authorList>
            <person name="Quecine M.C."/>
            <person name="Pachon D.M.R."/>
            <person name="Bonatelli M.L."/>
            <person name="Correr F.H."/>
            <person name="Franceschini L.M."/>
            <person name="Leite T.F."/>
            <person name="Margarido G.R.A."/>
            <person name="Almeida C.A."/>
            <person name="Ferrarezi J.A."/>
            <person name="Labate C.A."/>
        </authorList>
    </citation>
    <scope>NUCLEOTIDE SEQUENCE</scope>
    <source>
        <strain evidence="2">MF-1</strain>
    </source>
</reference>
<evidence type="ECO:0000313" key="3">
    <source>
        <dbReference type="Proteomes" id="UP000765509"/>
    </source>
</evidence>
<dbReference type="AlphaFoldDB" id="A0A9Q3DCV5"/>
<proteinExistence type="predicted"/>
<feature type="compositionally biased region" description="Polar residues" evidence="1">
    <location>
        <begin position="204"/>
        <end position="217"/>
    </location>
</feature>
<protein>
    <submittedName>
        <fullName evidence="2">Uncharacterized protein</fullName>
    </submittedName>
</protein>
<feature type="region of interest" description="Disordered" evidence="1">
    <location>
        <begin position="161"/>
        <end position="217"/>
    </location>
</feature>
<dbReference type="OrthoDB" id="2506317at2759"/>
<feature type="region of interest" description="Disordered" evidence="1">
    <location>
        <begin position="1"/>
        <end position="20"/>
    </location>
</feature>
<evidence type="ECO:0000313" key="2">
    <source>
        <dbReference type="EMBL" id="MBW0497807.1"/>
    </source>
</evidence>
<organism evidence="2 3">
    <name type="scientific">Austropuccinia psidii MF-1</name>
    <dbReference type="NCBI Taxonomy" id="1389203"/>
    <lineage>
        <taxon>Eukaryota</taxon>
        <taxon>Fungi</taxon>
        <taxon>Dikarya</taxon>
        <taxon>Basidiomycota</taxon>
        <taxon>Pucciniomycotina</taxon>
        <taxon>Pucciniomycetes</taxon>
        <taxon>Pucciniales</taxon>
        <taxon>Sphaerophragmiaceae</taxon>
        <taxon>Austropuccinia</taxon>
    </lineage>
</organism>
<feature type="compositionally biased region" description="Basic and acidic residues" evidence="1">
    <location>
        <begin position="161"/>
        <end position="177"/>
    </location>
</feature>
<dbReference type="EMBL" id="AVOT02014388">
    <property type="protein sequence ID" value="MBW0497807.1"/>
    <property type="molecule type" value="Genomic_DNA"/>
</dbReference>
<dbReference type="Proteomes" id="UP000765509">
    <property type="component" value="Unassembled WGS sequence"/>
</dbReference>
<gene>
    <name evidence="2" type="ORF">O181_037522</name>
</gene>